<keyword evidence="4" id="KW-1185">Reference proteome</keyword>
<dbReference type="InterPro" id="IPR006015">
    <property type="entry name" value="Universal_stress_UspA"/>
</dbReference>
<evidence type="ECO:0000256" key="1">
    <source>
        <dbReference type="ARBA" id="ARBA00008791"/>
    </source>
</evidence>
<dbReference type="HOGENOM" id="CLU_049301_2_1_6"/>
<dbReference type="EMBL" id="CP004387">
    <property type="protein sequence ID" value="AJD48929.1"/>
    <property type="molecule type" value="Genomic_DNA"/>
</dbReference>
<dbReference type="KEGG" id="apac:S7S_12585"/>
<dbReference type="RefSeq" id="WP_008738721.1">
    <property type="nucleotide sequence ID" value="NZ_CP004387.1"/>
</dbReference>
<dbReference type="SUPFAM" id="SSF52402">
    <property type="entry name" value="Adenine nucleotide alpha hydrolases-like"/>
    <property type="match status" value="2"/>
</dbReference>
<dbReference type="STRING" id="391936.S7S_12585"/>
<evidence type="ECO:0000259" key="2">
    <source>
        <dbReference type="Pfam" id="PF00582"/>
    </source>
</evidence>
<evidence type="ECO:0000313" key="4">
    <source>
        <dbReference type="Proteomes" id="UP000006764"/>
    </source>
</evidence>
<gene>
    <name evidence="3" type="ORF">S7S_12585</name>
</gene>
<dbReference type="Gene3D" id="3.40.50.12370">
    <property type="match status" value="1"/>
</dbReference>
<dbReference type="InterPro" id="IPR006016">
    <property type="entry name" value="UspA"/>
</dbReference>
<comment type="similarity">
    <text evidence="1">Belongs to the universal stress protein A family.</text>
</comment>
<protein>
    <submittedName>
        <fullName evidence="3">Universal stress protein</fullName>
    </submittedName>
</protein>
<dbReference type="CDD" id="cd00293">
    <property type="entry name" value="USP-like"/>
    <property type="match status" value="2"/>
</dbReference>
<sequence length="290" mass="30706">MARISSLRIATDFSEHADRAARRGARLARALGITGARLIHVAEKPGLLAVQSLLADPIEEAMARAMDASLDAIEADTGYRLSGDIQDGKITEILLEGADAETLVVLGGQGAHAWQDRALGSTATRIVRHSQSPTLAVRGEAPGDYQRVLVPVDLSEVSGQALDMALTIAPDASLELLYTWAPVTVLYGSFVSISGDMMAAYAADQQAAGHDGLSRLCEAHGLAPERVTCTVRRDFPARGILHRARELNADLIVMGKESGHRLEKLLVGSVTSQVLAHADADVLVVPRAPG</sequence>
<evidence type="ECO:0000313" key="3">
    <source>
        <dbReference type="EMBL" id="AJD48929.1"/>
    </source>
</evidence>
<accession>A0A0B4XKY9</accession>
<name>A0A0B4XKY9_9GAMM</name>
<organism evidence="3 4">
    <name type="scientific">Isoalcanivorax pacificus W11-5</name>
    <dbReference type="NCBI Taxonomy" id="391936"/>
    <lineage>
        <taxon>Bacteria</taxon>
        <taxon>Pseudomonadati</taxon>
        <taxon>Pseudomonadota</taxon>
        <taxon>Gammaproteobacteria</taxon>
        <taxon>Oceanospirillales</taxon>
        <taxon>Alcanivoracaceae</taxon>
        <taxon>Isoalcanivorax</taxon>
    </lineage>
</organism>
<feature type="domain" description="UspA" evidence="2">
    <location>
        <begin position="145"/>
        <end position="286"/>
    </location>
</feature>
<dbReference type="AlphaFoldDB" id="A0A0B4XKY9"/>
<dbReference type="PANTHER" id="PTHR46268">
    <property type="entry name" value="STRESS RESPONSE PROTEIN NHAX"/>
    <property type="match status" value="1"/>
</dbReference>
<dbReference type="Pfam" id="PF00582">
    <property type="entry name" value="Usp"/>
    <property type="match status" value="2"/>
</dbReference>
<dbReference type="PANTHER" id="PTHR46268:SF6">
    <property type="entry name" value="UNIVERSAL STRESS PROTEIN UP12"/>
    <property type="match status" value="1"/>
</dbReference>
<dbReference type="Proteomes" id="UP000006764">
    <property type="component" value="Chromosome"/>
</dbReference>
<feature type="domain" description="UspA" evidence="2">
    <location>
        <begin position="9"/>
        <end position="138"/>
    </location>
</feature>
<proteinExistence type="inferred from homology"/>
<reference evidence="3 4" key="1">
    <citation type="journal article" date="2012" name="J. Bacteriol.">
        <title>Genome sequence of an alkane-degrading bacterium, Alcanivorax pacificus type strain W11-5, isolated from deep sea sediment.</title>
        <authorList>
            <person name="Lai Q."/>
            <person name="Shao Z."/>
        </authorList>
    </citation>
    <scope>NUCLEOTIDE SEQUENCE [LARGE SCALE GENOMIC DNA]</scope>
    <source>
        <strain evidence="3 4">W11-5</strain>
    </source>
</reference>
<dbReference type="PRINTS" id="PR01438">
    <property type="entry name" value="UNVRSLSTRESS"/>
</dbReference>